<accession>A0AAD4JQ34</accession>
<gene>
    <name evidence="1" type="ORF">C2S53_018306</name>
</gene>
<organism evidence="1 2">
    <name type="scientific">Perilla frutescens var. hirtella</name>
    <name type="common">Perilla citriodora</name>
    <name type="synonym">Perilla setoyensis</name>
    <dbReference type="NCBI Taxonomy" id="608512"/>
    <lineage>
        <taxon>Eukaryota</taxon>
        <taxon>Viridiplantae</taxon>
        <taxon>Streptophyta</taxon>
        <taxon>Embryophyta</taxon>
        <taxon>Tracheophyta</taxon>
        <taxon>Spermatophyta</taxon>
        <taxon>Magnoliopsida</taxon>
        <taxon>eudicotyledons</taxon>
        <taxon>Gunneridae</taxon>
        <taxon>Pentapetalae</taxon>
        <taxon>asterids</taxon>
        <taxon>lamiids</taxon>
        <taxon>Lamiales</taxon>
        <taxon>Lamiaceae</taxon>
        <taxon>Nepetoideae</taxon>
        <taxon>Elsholtzieae</taxon>
        <taxon>Perilla</taxon>
    </lineage>
</organism>
<reference evidence="1 2" key="1">
    <citation type="journal article" date="2021" name="Nat. Commun.">
        <title>Incipient diploidization of the medicinal plant Perilla within 10,000 years.</title>
        <authorList>
            <person name="Zhang Y."/>
            <person name="Shen Q."/>
            <person name="Leng L."/>
            <person name="Zhang D."/>
            <person name="Chen S."/>
            <person name="Shi Y."/>
            <person name="Ning Z."/>
            <person name="Chen S."/>
        </authorList>
    </citation>
    <scope>NUCLEOTIDE SEQUENCE [LARGE SCALE GENOMIC DNA]</scope>
    <source>
        <strain evidence="2">cv. PC099</strain>
    </source>
</reference>
<dbReference type="Proteomes" id="UP001190926">
    <property type="component" value="Unassembled WGS sequence"/>
</dbReference>
<name>A0AAD4JQ34_PERFH</name>
<dbReference type="AlphaFoldDB" id="A0AAD4JQ34"/>
<keyword evidence="2" id="KW-1185">Reference proteome</keyword>
<dbReference type="EMBL" id="SDAM02000004">
    <property type="protein sequence ID" value="KAH6837965.1"/>
    <property type="molecule type" value="Genomic_DNA"/>
</dbReference>
<evidence type="ECO:0000313" key="2">
    <source>
        <dbReference type="Proteomes" id="UP001190926"/>
    </source>
</evidence>
<comment type="caution">
    <text evidence="1">The sequence shown here is derived from an EMBL/GenBank/DDBJ whole genome shotgun (WGS) entry which is preliminary data.</text>
</comment>
<proteinExistence type="predicted"/>
<sequence>MREGKLVHLHLKQTGSKHPNTFFANHLIGIYVKYGDHLNSREAFDKMLVRNLYSWNNMLSGDGEGCGEGVRAVMASKAEMEGSRAFPDLCDCKDDPCCCREDSEAFLV</sequence>
<protein>
    <submittedName>
        <fullName evidence="1">Pentatricopeptide repeat superfamily protein</fullName>
    </submittedName>
</protein>
<evidence type="ECO:0000313" key="1">
    <source>
        <dbReference type="EMBL" id="KAH6837965.1"/>
    </source>
</evidence>